<dbReference type="Gene3D" id="3.30.450.40">
    <property type="match status" value="2"/>
</dbReference>
<evidence type="ECO:0000313" key="2">
    <source>
        <dbReference type="Proteomes" id="UP000792457"/>
    </source>
</evidence>
<name>A0A8K0KNT6_LADFU</name>
<protein>
    <submittedName>
        <fullName evidence="1">Uncharacterized protein</fullName>
    </submittedName>
</protein>
<dbReference type="InterPro" id="IPR029016">
    <property type="entry name" value="GAF-like_dom_sf"/>
</dbReference>
<sequence>MPLSTVSHGSKQQHELWKPMVQCDGELAGVLELWRIGSSTAAFHEEDEEIVSSYLVWGGIALHYAQLYLSMDKQRKLNDFLLAVVKSIFQDMVSMDALVIKVMNFAQRLVDADRASLFLVDNKSRELYARIFDVGGEDVDPSYHSGNTPAPSVATEI</sequence>
<dbReference type="OrthoDB" id="295473at2759"/>
<proteinExistence type="predicted"/>
<reference evidence="1" key="1">
    <citation type="submission" date="2013-04" db="EMBL/GenBank/DDBJ databases">
        <authorList>
            <person name="Qu J."/>
            <person name="Murali S.C."/>
            <person name="Bandaranaike D."/>
            <person name="Bellair M."/>
            <person name="Blankenburg K."/>
            <person name="Chao H."/>
            <person name="Dinh H."/>
            <person name="Doddapaneni H."/>
            <person name="Downs B."/>
            <person name="Dugan-Rocha S."/>
            <person name="Elkadiri S."/>
            <person name="Gnanaolivu R.D."/>
            <person name="Hernandez B."/>
            <person name="Javaid M."/>
            <person name="Jayaseelan J.C."/>
            <person name="Lee S."/>
            <person name="Li M."/>
            <person name="Ming W."/>
            <person name="Munidasa M."/>
            <person name="Muniz J."/>
            <person name="Nguyen L."/>
            <person name="Ongeri F."/>
            <person name="Osuji N."/>
            <person name="Pu L.-L."/>
            <person name="Puazo M."/>
            <person name="Qu C."/>
            <person name="Quiroz J."/>
            <person name="Raj R."/>
            <person name="Weissenberger G."/>
            <person name="Xin Y."/>
            <person name="Zou X."/>
            <person name="Han Y."/>
            <person name="Richards S."/>
            <person name="Worley K."/>
            <person name="Muzny D."/>
            <person name="Gibbs R."/>
        </authorList>
    </citation>
    <scope>NUCLEOTIDE SEQUENCE</scope>
    <source>
        <strain evidence="1">Sampled in the wild</strain>
    </source>
</reference>
<dbReference type="SUPFAM" id="SSF55781">
    <property type="entry name" value="GAF domain-like"/>
    <property type="match status" value="2"/>
</dbReference>
<dbReference type="AlphaFoldDB" id="A0A8K0KNT6"/>
<organism evidence="1 2">
    <name type="scientific">Ladona fulva</name>
    <name type="common">Scarce chaser dragonfly</name>
    <name type="synonym">Libellula fulva</name>
    <dbReference type="NCBI Taxonomy" id="123851"/>
    <lineage>
        <taxon>Eukaryota</taxon>
        <taxon>Metazoa</taxon>
        <taxon>Ecdysozoa</taxon>
        <taxon>Arthropoda</taxon>
        <taxon>Hexapoda</taxon>
        <taxon>Insecta</taxon>
        <taxon>Pterygota</taxon>
        <taxon>Palaeoptera</taxon>
        <taxon>Odonata</taxon>
        <taxon>Epiprocta</taxon>
        <taxon>Anisoptera</taxon>
        <taxon>Libelluloidea</taxon>
        <taxon>Libellulidae</taxon>
        <taxon>Ladona</taxon>
    </lineage>
</organism>
<reference evidence="1" key="2">
    <citation type="submission" date="2017-10" db="EMBL/GenBank/DDBJ databases">
        <title>Ladona fulva Genome sequencing and assembly.</title>
        <authorList>
            <person name="Murali S."/>
            <person name="Richards S."/>
            <person name="Bandaranaike D."/>
            <person name="Bellair M."/>
            <person name="Blankenburg K."/>
            <person name="Chao H."/>
            <person name="Dinh H."/>
            <person name="Doddapaneni H."/>
            <person name="Dugan-Rocha S."/>
            <person name="Elkadiri S."/>
            <person name="Gnanaolivu R."/>
            <person name="Hernandez B."/>
            <person name="Skinner E."/>
            <person name="Javaid M."/>
            <person name="Lee S."/>
            <person name="Li M."/>
            <person name="Ming W."/>
            <person name="Munidasa M."/>
            <person name="Muniz J."/>
            <person name="Nguyen L."/>
            <person name="Hughes D."/>
            <person name="Osuji N."/>
            <person name="Pu L.-L."/>
            <person name="Puazo M."/>
            <person name="Qu C."/>
            <person name="Quiroz J."/>
            <person name="Raj R."/>
            <person name="Weissenberger G."/>
            <person name="Xin Y."/>
            <person name="Zou X."/>
            <person name="Han Y."/>
            <person name="Worley K."/>
            <person name="Muzny D."/>
            <person name="Gibbs R."/>
        </authorList>
    </citation>
    <scope>NUCLEOTIDE SEQUENCE</scope>
    <source>
        <strain evidence="1">Sampled in the wild</strain>
    </source>
</reference>
<dbReference type="EMBL" id="KZ309270">
    <property type="protein sequence ID" value="KAG8238047.1"/>
    <property type="molecule type" value="Genomic_DNA"/>
</dbReference>
<evidence type="ECO:0000313" key="1">
    <source>
        <dbReference type="EMBL" id="KAG8238047.1"/>
    </source>
</evidence>
<feature type="non-terminal residue" evidence="1">
    <location>
        <position position="1"/>
    </location>
</feature>
<keyword evidence="2" id="KW-1185">Reference proteome</keyword>
<comment type="caution">
    <text evidence="1">The sequence shown here is derived from an EMBL/GenBank/DDBJ whole genome shotgun (WGS) entry which is preliminary data.</text>
</comment>
<gene>
    <name evidence="1" type="ORF">J437_LFUL013213</name>
</gene>
<accession>A0A8K0KNT6</accession>
<dbReference type="Proteomes" id="UP000792457">
    <property type="component" value="Unassembled WGS sequence"/>
</dbReference>